<sequence length="566" mass="63215">MKKILIALLTVAASGCYDLDTKPYDKVSTAIFWKTEAQALQGVLGVYNDMKEHHLFGLYNMFDNATDIAIGYDVQGLGDIITGTFTNRTDVIVQRWKRGFDGIQRANTVIRNVTPMEIPDATKSVIIGEARFLRAFFYFHLLNLYGGVPIYDESVDLDRQFNELLLPRNSEKEVRDFILADLADAIAKLPASYPAAQYGRATKSAALALRGKVYLYNKEWANAVTDFEDVISNKSGSFGHQLYPSYADLFKKAGHASSEMIFAIQNKGGVGFPLGMPFAFYLGTRSTFGSCWNNGMPSTALADMYENRDGTRFNWDDHFPGFNASNAVKEKAFIATQTAGTLTSIPDTAKLGAIYRNRDPRLTQSLVVPYSWQLGWNANQPRNMQLVLATGTNENFGQIRNNRGWYSYVWRKFVPEGNLNGDITDRAHTPINFPMIRLADVMLMLAEAYNETNQETKAIALINQVRSRSSMPGINSGAPALAAAGKEQVMQRIIHERAVELAGEGHRYFDLKRWGLLKAYTGGVIEKGITGSVLFTRGFQDRHVIWPIPGQEIEINASLKQNPGWE</sequence>
<keyword evidence="9" id="KW-1185">Reference proteome</keyword>
<evidence type="ECO:0000259" key="6">
    <source>
        <dbReference type="Pfam" id="PF07980"/>
    </source>
</evidence>
<dbReference type="PROSITE" id="PS51257">
    <property type="entry name" value="PROKAR_LIPOPROTEIN"/>
    <property type="match status" value="1"/>
</dbReference>
<dbReference type="Proteomes" id="UP001501508">
    <property type="component" value="Unassembled WGS sequence"/>
</dbReference>
<dbReference type="EMBL" id="BAABEY010000024">
    <property type="protein sequence ID" value="GAA4440350.1"/>
    <property type="molecule type" value="Genomic_DNA"/>
</dbReference>
<reference evidence="9" key="1">
    <citation type="journal article" date="2019" name="Int. J. Syst. Evol. Microbiol.">
        <title>The Global Catalogue of Microorganisms (GCM) 10K type strain sequencing project: providing services to taxonomists for standard genome sequencing and annotation.</title>
        <authorList>
            <consortium name="The Broad Institute Genomics Platform"/>
            <consortium name="The Broad Institute Genome Sequencing Center for Infectious Disease"/>
            <person name="Wu L."/>
            <person name="Ma J."/>
        </authorList>
    </citation>
    <scope>NUCLEOTIDE SEQUENCE [LARGE SCALE GENOMIC DNA]</scope>
    <source>
        <strain evidence="9">JCM 31920</strain>
    </source>
</reference>
<organism evidence="8 9">
    <name type="scientific">Ravibacter arvi</name>
    <dbReference type="NCBI Taxonomy" id="2051041"/>
    <lineage>
        <taxon>Bacteria</taxon>
        <taxon>Pseudomonadati</taxon>
        <taxon>Bacteroidota</taxon>
        <taxon>Cytophagia</taxon>
        <taxon>Cytophagales</taxon>
        <taxon>Spirosomataceae</taxon>
        <taxon>Ravibacter</taxon>
    </lineage>
</organism>
<comment type="similarity">
    <text evidence="2">Belongs to the SusD family.</text>
</comment>
<keyword evidence="4" id="KW-0472">Membrane</keyword>
<comment type="subcellular location">
    <subcellularLocation>
        <location evidence="1">Cell outer membrane</location>
    </subcellularLocation>
</comment>
<dbReference type="Pfam" id="PF14322">
    <property type="entry name" value="SusD-like_3"/>
    <property type="match status" value="1"/>
</dbReference>
<evidence type="ECO:0000256" key="2">
    <source>
        <dbReference type="ARBA" id="ARBA00006275"/>
    </source>
</evidence>
<evidence type="ECO:0000313" key="8">
    <source>
        <dbReference type="EMBL" id="GAA4440350.1"/>
    </source>
</evidence>
<evidence type="ECO:0000256" key="3">
    <source>
        <dbReference type="ARBA" id="ARBA00022729"/>
    </source>
</evidence>
<dbReference type="RefSeq" id="WP_345029379.1">
    <property type="nucleotide sequence ID" value="NZ_BAABEY010000024.1"/>
</dbReference>
<dbReference type="Gene3D" id="1.25.40.390">
    <property type="match status" value="1"/>
</dbReference>
<dbReference type="SUPFAM" id="SSF48452">
    <property type="entry name" value="TPR-like"/>
    <property type="match status" value="1"/>
</dbReference>
<keyword evidence="5" id="KW-0998">Cell outer membrane</keyword>
<evidence type="ECO:0000256" key="4">
    <source>
        <dbReference type="ARBA" id="ARBA00023136"/>
    </source>
</evidence>
<gene>
    <name evidence="8" type="ORF">GCM10023091_23870</name>
</gene>
<dbReference type="InterPro" id="IPR012944">
    <property type="entry name" value="SusD_RagB_dom"/>
</dbReference>
<comment type="caution">
    <text evidence="8">The sequence shown here is derived from an EMBL/GenBank/DDBJ whole genome shotgun (WGS) entry which is preliminary data.</text>
</comment>
<feature type="domain" description="SusD-like N-terminal" evidence="7">
    <location>
        <begin position="19"/>
        <end position="215"/>
    </location>
</feature>
<protein>
    <submittedName>
        <fullName evidence="8">RagB/SusD family nutrient uptake outer membrane protein</fullName>
    </submittedName>
</protein>
<proteinExistence type="inferred from homology"/>
<dbReference type="CDD" id="cd08977">
    <property type="entry name" value="SusD"/>
    <property type="match status" value="1"/>
</dbReference>
<evidence type="ECO:0000313" key="9">
    <source>
        <dbReference type="Proteomes" id="UP001501508"/>
    </source>
</evidence>
<evidence type="ECO:0000256" key="1">
    <source>
        <dbReference type="ARBA" id="ARBA00004442"/>
    </source>
</evidence>
<dbReference type="Pfam" id="PF07980">
    <property type="entry name" value="SusD_RagB"/>
    <property type="match status" value="1"/>
</dbReference>
<evidence type="ECO:0000256" key="5">
    <source>
        <dbReference type="ARBA" id="ARBA00023237"/>
    </source>
</evidence>
<name>A0ABP8M0B3_9BACT</name>
<evidence type="ECO:0000259" key="7">
    <source>
        <dbReference type="Pfam" id="PF14322"/>
    </source>
</evidence>
<dbReference type="InterPro" id="IPR033985">
    <property type="entry name" value="SusD-like_N"/>
</dbReference>
<keyword evidence="3" id="KW-0732">Signal</keyword>
<accession>A0ABP8M0B3</accession>
<feature type="domain" description="RagB/SusD" evidence="6">
    <location>
        <begin position="259"/>
        <end position="565"/>
    </location>
</feature>
<dbReference type="InterPro" id="IPR011990">
    <property type="entry name" value="TPR-like_helical_dom_sf"/>
</dbReference>